<keyword evidence="5" id="KW-1185">Reference proteome</keyword>
<evidence type="ECO:0000313" key="5">
    <source>
        <dbReference type="Proteomes" id="UP001497382"/>
    </source>
</evidence>
<dbReference type="Pfam" id="PF01562">
    <property type="entry name" value="Pep_M12B_propep"/>
    <property type="match status" value="1"/>
</dbReference>
<feature type="chain" id="PRO_5043909415" description="Peptidase M12B propeptide domain-containing protein" evidence="2">
    <location>
        <begin position="21"/>
        <end position="136"/>
    </location>
</feature>
<feature type="domain" description="Peptidase M12B propeptide" evidence="3">
    <location>
        <begin position="41"/>
        <end position="109"/>
    </location>
</feature>
<reference evidence="4 5" key="1">
    <citation type="submission" date="2024-04" db="EMBL/GenBank/DDBJ databases">
        <authorList>
            <person name="Rising A."/>
            <person name="Reimegard J."/>
            <person name="Sonavane S."/>
            <person name="Akerstrom W."/>
            <person name="Nylinder S."/>
            <person name="Hedman E."/>
            <person name="Kallberg Y."/>
        </authorList>
    </citation>
    <scope>NUCLEOTIDE SEQUENCE [LARGE SCALE GENOMIC DNA]</scope>
</reference>
<evidence type="ECO:0000313" key="4">
    <source>
        <dbReference type="EMBL" id="CAL1290604.1"/>
    </source>
</evidence>
<protein>
    <recommendedName>
        <fullName evidence="3">Peptidase M12B propeptide domain-containing protein</fullName>
    </recommendedName>
</protein>
<evidence type="ECO:0000259" key="3">
    <source>
        <dbReference type="Pfam" id="PF01562"/>
    </source>
</evidence>
<dbReference type="EMBL" id="CAXIEN010000267">
    <property type="protein sequence ID" value="CAL1290604.1"/>
    <property type="molecule type" value="Genomic_DNA"/>
</dbReference>
<name>A0AAV2B3L9_9ARAC</name>
<evidence type="ECO:0000256" key="2">
    <source>
        <dbReference type="SAM" id="SignalP"/>
    </source>
</evidence>
<proteinExistence type="predicted"/>
<sequence length="136" mass="15656">MELSAAVLTTIFVVCSFVDGSIHRSKRQAEFFSQEVSQFHLIQPTKVTSDGQFLSNDVTHYTKHGHHERHRRSVQDDDYVHYSVHLDGLDTFLKLRPNHHLLSPECNKELGNKFTLGTLVIAKDSENNEKRPEKKN</sequence>
<organism evidence="4 5">
    <name type="scientific">Larinioides sclopetarius</name>
    <dbReference type="NCBI Taxonomy" id="280406"/>
    <lineage>
        <taxon>Eukaryota</taxon>
        <taxon>Metazoa</taxon>
        <taxon>Ecdysozoa</taxon>
        <taxon>Arthropoda</taxon>
        <taxon>Chelicerata</taxon>
        <taxon>Arachnida</taxon>
        <taxon>Araneae</taxon>
        <taxon>Araneomorphae</taxon>
        <taxon>Entelegynae</taxon>
        <taxon>Araneoidea</taxon>
        <taxon>Araneidae</taxon>
        <taxon>Larinioides</taxon>
    </lineage>
</organism>
<evidence type="ECO:0000256" key="1">
    <source>
        <dbReference type="ARBA" id="ARBA00023157"/>
    </source>
</evidence>
<feature type="signal peptide" evidence="2">
    <location>
        <begin position="1"/>
        <end position="20"/>
    </location>
</feature>
<comment type="caution">
    <text evidence="4">The sequence shown here is derived from an EMBL/GenBank/DDBJ whole genome shotgun (WGS) entry which is preliminary data.</text>
</comment>
<dbReference type="AlphaFoldDB" id="A0AAV2B3L9"/>
<accession>A0AAV2B3L9</accession>
<keyword evidence="2" id="KW-0732">Signal</keyword>
<keyword evidence="1" id="KW-1015">Disulfide bond</keyword>
<dbReference type="InterPro" id="IPR002870">
    <property type="entry name" value="Peptidase_M12B_N"/>
</dbReference>
<gene>
    <name evidence="4" type="ORF">LARSCL_LOCUS16583</name>
</gene>
<dbReference type="Proteomes" id="UP001497382">
    <property type="component" value="Unassembled WGS sequence"/>
</dbReference>